<evidence type="ECO:0000256" key="4">
    <source>
        <dbReference type="ARBA" id="ARBA00023136"/>
    </source>
</evidence>
<accession>A0A507AVC6</accession>
<reference evidence="8 9" key="1">
    <citation type="submission" date="2019-06" db="EMBL/GenBank/DDBJ databases">
        <title>Draft genome sequence of the filamentous fungus Phialemoniopsis curvata isolated from diesel fuel.</title>
        <authorList>
            <person name="Varaljay V.A."/>
            <person name="Lyon W.J."/>
            <person name="Crouch A.L."/>
            <person name="Drake C.E."/>
            <person name="Hollomon J.M."/>
            <person name="Nadeau L.J."/>
            <person name="Nunn H.S."/>
            <person name="Stevenson B.S."/>
            <person name="Bojanowski C.L."/>
            <person name="Crookes-Goodson W.J."/>
        </authorList>
    </citation>
    <scope>NUCLEOTIDE SEQUENCE [LARGE SCALE GENOMIC DNA]</scope>
    <source>
        <strain evidence="8 9">D216</strain>
    </source>
</reference>
<dbReference type="Proteomes" id="UP000319257">
    <property type="component" value="Unassembled WGS sequence"/>
</dbReference>
<feature type="region of interest" description="Disordered" evidence="5">
    <location>
        <begin position="546"/>
        <end position="567"/>
    </location>
</feature>
<evidence type="ECO:0000313" key="9">
    <source>
        <dbReference type="Proteomes" id="UP000319257"/>
    </source>
</evidence>
<dbReference type="RefSeq" id="XP_030995633.1">
    <property type="nucleotide sequence ID" value="XM_031140164.1"/>
</dbReference>
<dbReference type="EMBL" id="SKBQ01000030">
    <property type="protein sequence ID" value="TPX13922.1"/>
    <property type="molecule type" value="Genomic_DNA"/>
</dbReference>
<evidence type="ECO:0000259" key="7">
    <source>
        <dbReference type="PROSITE" id="PS50850"/>
    </source>
</evidence>
<evidence type="ECO:0000256" key="5">
    <source>
        <dbReference type="SAM" id="MobiDB-lite"/>
    </source>
</evidence>
<feature type="transmembrane region" description="Helical" evidence="6">
    <location>
        <begin position="142"/>
        <end position="160"/>
    </location>
</feature>
<dbReference type="InterPro" id="IPR036259">
    <property type="entry name" value="MFS_trans_sf"/>
</dbReference>
<organism evidence="8 9">
    <name type="scientific">Thyridium curvatum</name>
    <dbReference type="NCBI Taxonomy" id="1093900"/>
    <lineage>
        <taxon>Eukaryota</taxon>
        <taxon>Fungi</taxon>
        <taxon>Dikarya</taxon>
        <taxon>Ascomycota</taxon>
        <taxon>Pezizomycotina</taxon>
        <taxon>Sordariomycetes</taxon>
        <taxon>Sordariomycetidae</taxon>
        <taxon>Thyridiales</taxon>
        <taxon>Thyridiaceae</taxon>
        <taxon>Thyridium</taxon>
    </lineage>
</organism>
<dbReference type="PANTHER" id="PTHR23501">
    <property type="entry name" value="MAJOR FACILITATOR SUPERFAMILY"/>
    <property type="match status" value="1"/>
</dbReference>
<feature type="transmembrane region" description="Helical" evidence="6">
    <location>
        <begin position="202"/>
        <end position="222"/>
    </location>
</feature>
<dbReference type="AlphaFoldDB" id="A0A507AVC6"/>
<dbReference type="Gene3D" id="1.20.1250.20">
    <property type="entry name" value="MFS general substrate transporter like domains"/>
    <property type="match status" value="1"/>
</dbReference>
<dbReference type="InterPro" id="IPR011701">
    <property type="entry name" value="MFS"/>
</dbReference>
<dbReference type="SUPFAM" id="SSF103473">
    <property type="entry name" value="MFS general substrate transporter"/>
    <property type="match status" value="1"/>
</dbReference>
<keyword evidence="3 6" id="KW-1133">Transmembrane helix</keyword>
<protein>
    <recommendedName>
        <fullName evidence="7">Major facilitator superfamily (MFS) profile domain-containing protein</fullName>
    </recommendedName>
</protein>
<dbReference type="GO" id="GO:0005886">
    <property type="term" value="C:plasma membrane"/>
    <property type="evidence" value="ECO:0007669"/>
    <property type="project" value="TreeGrafter"/>
</dbReference>
<evidence type="ECO:0000256" key="1">
    <source>
        <dbReference type="ARBA" id="ARBA00004141"/>
    </source>
</evidence>
<feature type="transmembrane region" description="Helical" evidence="6">
    <location>
        <begin position="86"/>
        <end position="105"/>
    </location>
</feature>
<keyword evidence="2 6" id="KW-0812">Transmembrane</keyword>
<feature type="compositionally biased region" description="Pro residues" evidence="5">
    <location>
        <begin position="547"/>
        <end position="560"/>
    </location>
</feature>
<feature type="transmembrane region" description="Helical" evidence="6">
    <location>
        <begin position="347"/>
        <end position="371"/>
    </location>
</feature>
<comment type="subcellular location">
    <subcellularLocation>
        <location evidence="1">Membrane</location>
        <topology evidence="1">Multi-pass membrane protein</topology>
    </subcellularLocation>
</comment>
<feature type="transmembrane region" description="Helical" evidence="6">
    <location>
        <begin position="234"/>
        <end position="257"/>
    </location>
</feature>
<feature type="transmembrane region" description="Helical" evidence="6">
    <location>
        <begin position="172"/>
        <end position="190"/>
    </location>
</feature>
<dbReference type="GO" id="GO:0022857">
    <property type="term" value="F:transmembrane transporter activity"/>
    <property type="evidence" value="ECO:0007669"/>
    <property type="project" value="InterPro"/>
</dbReference>
<feature type="transmembrane region" description="Helical" evidence="6">
    <location>
        <begin position="269"/>
        <end position="292"/>
    </location>
</feature>
<feature type="transmembrane region" description="Helical" evidence="6">
    <location>
        <begin position="420"/>
        <end position="439"/>
    </location>
</feature>
<feature type="transmembrane region" description="Helical" evidence="6">
    <location>
        <begin position="460"/>
        <end position="480"/>
    </location>
</feature>
<sequence length="612" mass="65737">MKPPRPRFRISQLSRAQSNDSMRQALNSPLSDAKPIPEVALSPWRRFFLIACLLMGFLFSILDTTIVSTSLLAISSDLGGFRSSQWVVLSYLLTYMGFSMVLAKLSDIFGRFSILMVSWTIFTMFSVGCGCVATMTQLVICRAFQGIGGAGLYSLTTIALPEVGPADKPEIIGSLIGMTMSISFVLGPVLGGIVPQYTSWRWLYFMNFPFGLLTIIGLIFLYPRHPRTSRWKILLGRIDYPGSILLLGSSVLLVFGLQQAGSLTLSWGSWPVVLTLTIALVQATAFCCWEWWLTAGSRAMEPIFPLRLAKNRVYLACMVATFMIGWVYLVMVIALPERFQIANGDSVSLAGLHILPLLGSIAAGSVVAGLLNAKKNRTAAVTVVACALTLLGMGLFSLLPGSSSSSSPDDSSLRTSQSQYGFQCVFGVGVGLFLSSATMMSQAQARGEDHAAAQGAIAQLRVLGGVLGLAVSTVIFNSRLQSGLLGGLTPEQADALRRSPLAVVTVAPELQGPLRQTYAAAFSETTRCAVGMAVVALIASLFTLERNPPPIRRNPPPPEKPAAVAPSVAGQNDLELNTISRGTSTTELQEPLPDEPVLPPLAYTRMKVQEIC</sequence>
<feature type="transmembrane region" description="Helical" evidence="6">
    <location>
        <begin position="313"/>
        <end position="335"/>
    </location>
</feature>
<dbReference type="OrthoDB" id="440553at2759"/>
<comment type="caution">
    <text evidence="8">The sequence shown here is derived from an EMBL/GenBank/DDBJ whole genome shotgun (WGS) entry which is preliminary data.</text>
</comment>
<dbReference type="PANTHER" id="PTHR23501:SF43">
    <property type="entry name" value="MULTIDRUG TRANSPORTER, PUTATIVE (AFU_ORTHOLOGUE AFUA_6G03040)-RELATED"/>
    <property type="match status" value="1"/>
</dbReference>
<proteinExistence type="predicted"/>
<dbReference type="GeneID" id="41973069"/>
<feature type="transmembrane region" description="Helical" evidence="6">
    <location>
        <begin position="378"/>
        <end position="400"/>
    </location>
</feature>
<evidence type="ECO:0000313" key="8">
    <source>
        <dbReference type="EMBL" id="TPX13922.1"/>
    </source>
</evidence>
<dbReference type="PROSITE" id="PS50850">
    <property type="entry name" value="MFS"/>
    <property type="match status" value="1"/>
</dbReference>
<keyword evidence="9" id="KW-1185">Reference proteome</keyword>
<feature type="transmembrane region" description="Helical" evidence="6">
    <location>
        <begin position="47"/>
        <end position="74"/>
    </location>
</feature>
<feature type="domain" description="Major facilitator superfamily (MFS) profile" evidence="7">
    <location>
        <begin position="49"/>
        <end position="548"/>
    </location>
</feature>
<gene>
    <name evidence="8" type="ORF">E0L32_005622</name>
</gene>
<name>A0A507AVC6_9PEZI</name>
<evidence type="ECO:0000256" key="3">
    <source>
        <dbReference type="ARBA" id="ARBA00022989"/>
    </source>
</evidence>
<dbReference type="Pfam" id="PF07690">
    <property type="entry name" value="MFS_1"/>
    <property type="match status" value="1"/>
</dbReference>
<evidence type="ECO:0000256" key="2">
    <source>
        <dbReference type="ARBA" id="ARBA00022692"/>
    </source>
</evidence>
<feature type="transmembrane region" description="Helical" evidence="6">
    <location>
        <begin position="112"/>
        <end position="136"/>
    </location>
</feature>
<evidence type="ECO:0000256" key="6">
    <source>
        <dbReference type="SAM" id="Phobius"/>
    </source>
</evidence>
<keyword evidence="4 6" id="KW-0472">Membrane</keyword>
<dbReference type="Gene3D" id="1.20.1720.10">
    <property type="entry name" value="Multidrug resistance protein D"/>
    <property type="match status" value="1"/>
</dbReference>
<dbReference type="InterPro" id="IPR020846">
    <property type="entry name" value="MFS_dom"/>
</dbReference>
<dbReference type="InParanoid" id="A0A507AVC6"/>